<evidence type="ECO:0000256" key="1">
    <source>
        <dbReference type="SAM" id="MobiDB-lite"/>
    </source>
</evidence>
<dbReference type="EMBL" id="CP013234">
    <property type="protein sequence ID" value="AMP07146.1"/>
    <property type="molecule type" value="Genomic_DNA"/>
</dbReference>
<evidence type="ECO:0000313" key="3">
    <source>
        <dbReference type="EMBL" id="AMP07146.1"/>
    </source>
</evidence>
<dbReference type="KEGG" id="cpra:CPter91_4851"/>
<protein>
    <submittedName>
        <fullName evidence="3">Putative signal peptide protein</fullName>
    </submittedName>
</protein>
<feature type="chain" id="PRO_5007277727" evidence="2">
    <location>
        <begin position="28"/>
        <end position="238"/>
    </location>
</feature>
<dbReference type="AlphaFoldDB" id="A0A127QAX0"/>
<organism evidence="3 4">
    <name type="scientific">Collimonas pratensis</name>
    <dbReference type="NCBI Taxonomy" id="279113"/>
    <lineage>
        <taxon>Bacteria</taxon>
        <taxon>Pseudomonadati</taxon>
        <taxon>Pseudomonadota</taxon>
        <taxon>Betaproteobacteria</taxon>
        <taxon>Burkholderiales</taxon>
        <taxon>Oxalobacteraceae</taxon>
        <taxon>Collimonas</taxon>
    </lineage>
</organism>
<sequence>MIFFKRCGNGLMLAVLALAAQGPAAQAAETVSGPDQNLQVRHYAMTMGRDGVKRETTFSERVYRRNDQVWTERLVESEPVGRRDHSDDHNDGHSGHSHPDAGSSPMWVRRQADGALDARLIERHQRRSIKVDSQYYGNIGFNGNWGSTFFLSDPQSLKSMRMVGALKDGVQQYESKRGDLTVRVSWDVKGQYPRRVESLDGHGKTRRETLVSVIEAPKVLPWKLLAGYAEIDYSDLLD</sequence>
<feature type="compositionally biased region" description="Basic and acidic residues" evidence="1">
    <location>
        <begin position="74"/>
        <end position="99"/>
    </location>
</feature>
<feature type="region of interest" description="Disordered" evidence="1">
    <location>
        <begin position="74"/>
        <end position="106"/>
    </location>
</feature>
<keyword evidence="2" id="KW-0732">Signal</keyword>
<feature type="signal peptide" evidence="2">
    <location>
        <begin position="1"/>
        <end position="27"/>
    </location>
</feature>
<evidence type="ECO:0000313" key="4">
    <source>
        <dbReference type="Proteomes" id="UP000074561"/>
    </source>
</evidence>
<accession>A0A127QAX0</accession>
<dbReference type="Proteomes" id="UP000074561">
    <property type="component" value="Chromosome"/>
</dbReference>
<gene>
    <name evidence="3" type="ORF">CPter91_4851</name>
</gene>
<name>A0A127QAX0_9BURK</name>
<reference evidence="3 4" key="1">
    <citation type="submission" date="2015-11" db="EMBL/GenBank/DDBJ databases">
        <title>Exploring the genomic traits of fungus-feeding bacterial genus Collimonas.</title>
        <authorList>
            <person name="Song C."/>
            <person name="Schmidt R."/>
            <person name="de Jager V."/>
            <person name="Krzyzanowska D."/>
            <person name="Jongedijk E."/>
            <person name="Cankar K."/>
            <person name="Beekwilder J."/>
            <person name="van Veen A."/>
            <person name="de Boer W."/>
            <person name="van Veen J.A."/>
            <person name="Garbeva P."/>
        </authorList>
    </citation>
    <scope>NUCLEOTIDE SEQUENCE [LARGE SCALE GENOMIC DNA]</scope>
    <source>
        <strain evidence="3 4">Ter91</strain>
    </source>
</reference>
<evidence type="ECO:0000256" key="2">
    <source>
        <dbReference type="SAM" id="SignalP"/>
    </source>
</evidence>
<proteinExistence type="predicted"/>
<dbReference type="STRING" id="279113.CPter91_4851"/>
<dbReference type="PATRIC" id="fig|279113.9.peg.4811"/>